<keyword evidence="1" id="KW-0812">Transmembrane</keyword>
<keyword evidence="1" id="KW-1133">Transmembrane helix</keyword>
<dbReference type="RefSeq" id="WP_071802635.1">
    <property type="nucleotide sequence ID" value="NZ_MEIA01000002.1"/>
</dbReference>
<protein>
    <submittedName>
        <fullName evidence="2">Uncharacterized protein</fullName>
    </submittedName>
</protein>
<feature type="transmembrane region" description="Helical" evidence="1">
    <location>
        <begin position="78"/>
        <end position="99"/>
    </location>
</feature>
<keyword evidence="3" id="KW-1185">Reference proteome</keyword>
<organism evidence="2 3">
    <name type="scientific">Couchioplanes caeruleus subsp. caeruleus</name>
    <dbReference type="NCBI Taxonomy" id="56427"/>
    <lineage>
        <taxon>Bacteria</taxon>
        <taxon>Bacillati</taxon>
        <taxon>Actinomycetota</taxon>
        <taxon>Actinomycetes</taxon>
        <taxon>Micromonosporales</taxon>
        <taxon>Micromonosporaceae</taxon>
        <taxon>Couchioplanes</taxon>
    </lineage>
</organism>
<feature type="transmembrane region" description="Helical" evidence="1">
    <location>
        <begin position="7"/>
        <end position="27"/>
    </location>
</feature>
<keyword evidence="1" id="KW-0472">Membrane</keyword>
<proteinExistence type="predicted"/>
<dbReference type="Proteomes" id="UP000182486">
    <property type="component" value="Unassembled WGS sequence"/>
</dbReference>
<feature type="transmembrane region" description="Helical" evidence="1">
    <location>
        <begin position="33"/>
        <end position="50"/>
    </location>
</feature>
<dbReference type="EMBL" id="MEIA01000002">
    <property type="protein sequence ID" value="OJF16206.1"/>
    <property type="molecule type" value="Genomic_DNA"/>
</dbReference>
<dbReference type="AlphaFoldDB" id="A0A1K0GUL8"/>
<feature type="transmembrane region" description="Helical" evidence="1">
    <location>
        <begin position="137"/>
        <end position="157"/>
    </location>
</feature>
<evidence type="ECO:0000313" key="3">
    <source>
        <dbReference type="Proteomes" id="UP000182486"/>
    </source>
</evidence>
<accession>A0A1K0GUL8</accession>
<name>A0A1K0GUL8_9ACTN</name>
<reference evidence="2 3" key="1">
    <citation type="submission" date="2016-09" db="EMBL/GenBank/DDBJ databases">
        <title>Couchioplanes caeruleus draft genome sequence.</title>
        <authorList>
            <person name="Sheehan J."/>
            <person name="Caffrey P."/>
        </authorList>
    </citation>
    <scope>NUCLEOTIDE SEQUENCE [LARGE SCALE GENOMIC DNA]</scope>
    <source>
        <strain evidence="2 3">DSM 43634</strain>
    </source>
</reference>
<evidence type="ECO:0000313" key="2">
    <source>
        <dbReference type="EMBL" id="OJF16206.1"/>
    </source>
</evidence>
<evidence type="ECO:0000256" key="1">
    <source>
        <dbReference type="SAM" id="Phobius"/>
    </source>
</evidence>
<sequence>MRPAHDVEEATAAGLYGIIVSAAVMAASHAPTAGATVVTVVVTLTVYWAAERYARILAERIHAGHRPRWDTIRRQMTTGWEMITASLLPLGVLVVVWLTRRDLRTAVVSALVCSTVLLCLAGWRIGRQGRLSTREQLVCTVVAGLFGVAMIVLKALLH</sequence>
<gene>
    <name evidence="2" type="ORF">BG844_00195</name>
</gene>
<feature type="transmembrane region" description="Helical" evidence="1">
    <location>
        <begin position="105"/>
        <end position="125"/>
    </location>
</feature>
<comment type="caution">
    <text evidence="2">The sequence shown here is derived from an EMBL/GenBank/DDBJ whole genome shotgun (WGS) entry which is preliminary data.</text>
</comment>